<evidence type="ECO:0000256" key="1">
    <source>
        <dbReference type="ARBA" id="ARBA00022603"/>
    </source>
</evidence>
<dbReference type="GO" id="GO:0032259">
    <property type="term" value="P:methylation"/>
    <property type="evidence" value="ECO:0007669"/>
    <property type="project" value="UniProtKB-KW"/>
</dbReference>
<dbReference type="GO" id="GO:0009007">
    <property type="term" value="F:site-specific DNA-methyltransferase (adenine-specific) activity"/>
    <property type="evidence" value="ECO:0007669"/>
    <property type="project" value="UniProtKB-EC"/>
</dbReference>
<dbReference type="PATRIC" id="fig|507754.4.peg.179"/>
<reference evidence="4 7" key="1">
    <citation type="submission" date="2015-09" db="EMBL/GenBank/DDBJ databases">
        <title>Draft genome sequence of Acidiplasma aeolicum DSM 18409.</title>
        <authorList>
            <person name="Hemp J."/>
        </authorList>
    </citation>
    <scope>NUCLEOTIDE SEQUENCE [LARGE SCALE GENOMIC DNA]</scope>
    <source>
        <strain evidence="4 7">V</strain>
    </source>
</reference>
<protein>
    <recommendedName>
        <fullName evidence="8">Site-specific DNA-methyltransferase (adenine-specific)</fullName>
    </recommendedName>
</protein>
<dbReference type="Gene3D" id="3.40.50.150">
    <property type="entry name" value="Vaccinia Virus protein VP39"/>
    <property type="match status" value="2"/>
</dbReference>
<evidence type="ECO:0000313" key="4">
    <source>
        <dbReference type="EMBL" id="KPV46967.1"/>
    </source>
</evidence>
<dbReference type="Proteomes" id="UP000050515">
    <property type="component" value="Unassembled WGS sequence"/>
</dbReference>
<dbReference type="AlphaFoldDB" id="A0A0Q0RHK6"/>
<dbReference type="EMBL" id="LKBG01000220">
    <property type="protein sequence ID" value="KQB34789.1"/>
    <property type="molecule type" value="Genomic_DNA"/>
</dbReference>
<dbReference type="Pfam" id="PF02086">
    <property type="entry name" value="MethyltransfD12"/>
    <property type="match status" value="1"/>
</dbReference>
<evidence type="ECO:0000256" key="3">
    <source>
        <dbReference type="ARBA" id="ARBA00022691"/>
    </source>
</evidence>
<evidence type="ECO:0000313" key="5">
    <source>
        <dbReference type="EMBL" id="KQB34789.1"/>
    </source>
</evidence>
<dbReference type="OrthoDB" id="372040at2157"/>
<sequence length="249" mass="29631">MFRLFKYPGGKNVSIKDIENVFRSSGSDIFIDVFGGSGNVILNVNASHKIYNDIDFNMYNFFIEAKAHFFELYNYLSEISKSPDNLQEYIKRENFSDGNDRLISAANLFVRLNISFGGMGNSYATREKSIYTQFIKKLENLYDVHNDIKNWLIENMDFSSLIDHYNGRDAFFYMDPPYPSKSWYNHNFSDSDYKRLHKLLKSISGKYLLNFYDSEYIRKIFGNPSFIRKYKNHNSNNEEYRYLLFYKNW</sequence>
<dbReference type="InterPro" id="IPR012327">
    <property type="entry name" value="MeTrfase_D12"/>
</dbReference>
<proteinExistence type="predicted"/>
<dbReference type="EMBL" id="LJCQ01000154">
    <property type="protein sequence ID" value="KPV46967.1"/>
    <property type="molecule type" value="Genomic_DNA"/>
</dbReference>
<dbReference type="InterPro" id="IPR029063">
    <property type="entry name" value="SAM-dependent_MTases_sf"/>
</dbReference>
<keyword evidence="1" id="KW-0489">Methyltransferase</keyword>
<gene>
    <name evidence="5" type="ORF">AOG54_00755</name>
    <name evidence="4" type="ORF">SE19_03150</name>
</gene>
<dbReference type="PRINTS" id="PR00505">
    <property type="entry name" value="D12N6MTFRASE"/>
</dbReference>
<evidence type="ECO:0008006" key="8">
    <source>
        <dbReference type="Google" id="ProtNLM"/>
    </source>
</evidence>
<keyword evidence="2" id="KW-0808">Transferase</keyword>
<comment type="caution">
    <text evidence="5">The sequence shown here is derived from an EMBL/GenBank/DDBJ whole genome shotgun (WGS) entry which is preliminary data.</text>
</comment>
<dbReference type="RefSeq" id="WP_054964027.1">
    <property type="nucleotide sequence ID" value="NZ_LJCQ01000154.1"/>
</dbReference>
<dbReference type="PANTHER" id="PTHR30481">
    <property type="entry name" value="DNA ADENINE METHYLASE"/>
    <property type="match status" value="1"/>
</dbReference>
<evidence type="ECO:0000313" key="6">
    <source>
        <dbReference type="Proteomes" id="UP000050320"/>
    </source>
</evidence>
<dbReference type="GO" id="GO:0006298">
    <property type="term" value="P:mismatch repair"/>
    <property type="evidence" value="ECO:0007669"/>
    <property type="project" value="TreeGrafter"/>
</dbReference>
<accession>A0A0Q0RHK6</accession>
<dbReference type="GO" id="GO:1904047">
    <property type="term" value="F:S-adenosyl-L-methionine binding"/>
    <property type="evidence" value="ECO:0007669"/>
    <property type="project" value="TreeGrafter"/>
</dbReference>
<organism evidence="5 6">
    <name type="scientific">Acidiplasma aeolicum</name>
    <dbReference type="NCBI Taxonomy" id="507754"/>
    <lineage>
        <taxon>Archaea</taxon>
        <taxon>Methanobacteriati</taxon>
        <taxon>Thermoplasmatota</taxon>
        <taxon>Thermoplasmata</taxon>
        <taxon>Thermoplasmatales</taxon>
        <taxon>Ferroplasmaceae</taxon>
        <taxon>Acidiplasma</taxon>
    </lineage>
</organism>
<dbReference type="GO" id="GO:0009307">
    <property type="term" value="P:DNA restriction-modification system"/>
    <property type="evidence" value="ECO:0007669"/>
    <property type="project" value="InterPro"/>
</dbReference>
<dbReference type="GO" id="GO:0043565">
    <property type="term" value="F:sequence-specific DNA binding"/>
    <property type="evidence" value="ECO:0007669"/>
    <property type="project" value="TreeGrafter"/>
</dbReference>
<dbReference type="Proteomes" id="UP000050320">
    <property type="component" value="Unassembled WGS sequence"/>
</dbReference>
<keyword evidence="6" id="KW-1185">Reference proteome</keyword>
<reference evidence="5 6" key="2">
    <citation type="submission" date="2015-09" db="EMBL/GenBank/DDBJ databases">
        <title>Heavy metals and arsenic resistance mechanisms in polyextremophilic archaea of the family Ferroplasmaceae.</title>
        <authorList>
            <person name="Bulaev A.G."/>
            <person name="Kanygina A.V."/>
        </authorList>
    </citation>
    <scope>NUCLEOTIDE SEQUENCE [LARGE SCALE GENOMIC DNA]</scope>
    <source>
        <strain evidence="5 6">VT</strain>
    </source>
</reference>
<name>A0A0Q0RHK6_9ARCH</name>
<evidence type="ECO:0000313" key="7">
    <source>
        <dbReference type="Proteomes" id="UP000050515"/>
    </source>
</evidence>
<evidence type="ECO:0000256" key="2">
    <source>
        <dbReference type="ARBA" id="ARBA00022679"/>
    </source>
</evidence>
<dbReference type="SUPFAM" id="SSF53335">
    <property type="entry name" value="S-adenosyl-L-methionine-dependent methyltransferases"/>
    <property type="match status" value="1"/>
</dbReference>
<keyword evidence="3" id="KW-0949">S-adenosyl-L-methionine</keyword>